<name>A0ABD1Y0X7_9MARC</name>
<comment type="caution">
    <text evidence="2">The sequence shown here is derived from an EMBL/GenBank/DDBJ whole genome shotgun (WGS) entry which is preliminary data.</text>
</comment>
<gene>
    <name evidence="2" type="ORF">R1flu_000600</name>
</gene>
<evidence type="ECO:0000313" key="3">
    <source>
        <dbReference type="Proteomes" id="UP001605036"/>
    </source>
</evidence>
<dbReference type="Gene3D" id="2.70.98.10">
    <property type="match status" value="1"/>
</dbReference>
<dbReference type="InterPro" id="IPR011013">
    <property type="entry name" value="Gal_mutarotase_sf_dom"/>
</dbReference>
<feature type="region of interest" description="Disordered" evidence="1">
    <location>
        <begin position="431"/>
        <end position="453"/>
    </location>
</feature>
<dbReference type="SUPFAM" id="SSF74650">
    <property type="entry name" value="Galactose mutarotase-like"/>
    <property type="match status" value="1"/>
</dbReference>
<keyword evidence="3" id="KW-1185">Reference proteome</keyword>
<organism evidence="2 3">
    <name type="scientific">Riccia fluitans</name>
    <dbReference type="NCBI Taxonomy" id="41844"/>
    <lineage>
        <taxon>Eukaryota</taxon>
        <taxon>Viridiplantae</taxon>
        <taxon>Streptophyta</taxon>
        <taxon>Embryophyta</taxon>
        <taxon>Marchantiophyta</taxon>
        <taxon>Marchantiopsida</taxon>
        <taxon>Marchantiidae</taxon>
        <taxon>Marchantiales</taxon>
        <taxon>Ricciaceae</taxon>
        <taxon>Riccia</taxon>
    </lineage>
</organism>
<dbReference type="PANTHER" id="PTHR11122:SF15">
    <property type="entry name" value="PROTEIN NDH-DEPENDENT CYCLIC ELECTRON FLOW 5"/>
    <property type="match status" value="1"/>
</dbReference>
<dbReference type="EMBL" id="JBHFFA010000006">
    <property type="protein sequence ID" value="KAL2620395.1"/>
    <property type="molecule type" value="Genomic_DNA"/>
</dbReference>
<dbReference type="AlphaFoldDB" id="A0ABD1Y0X7"/>
<sequence length="453" mass="49617">MACALVPAIPLSKYSSRSGTACPVTSSSRKFLGSKFVRLNSASSGTKRSRRTAVSAPPVVCTSAKATSPSDPVTADVLQDKFGCQGVRFMEVAGFPFGEMKVKNRSSVRILIPGVHITSYKANMWHGGEEEMLHTVRTQSGSLTSISSSFRGGIELKFNQLKDPLTSILPSASSPWRVESVDCQPSEYAQMTMTNVSHPEGVVEQNARGLLQFKYVVTLCDDSLSAALVISNTGPVAVDFTGSILSHLAVGSAEGAFAVGLKGYRYRSLVKQKQKLFEPTNFFSQLWSKKESETTVEEMVRESSGRDARQELEGGTWIVESEDYSQLHGGMDRLYTSPPDSFSVMDRGRRRSLVFERHGFPEFCLSNPGPDSKMQDWNSFVCVGPTQSCQSVRLYDGREWRGAVTLLNRGAGDGELDLKFPYQSSTIVEPESSVGFPARSPNLSSKEVYGRRK</sequence>
<proteinExistence type="predicted"/>
<evidence type="ECO:0000313" key="2">
    <source>
        <dbReference type="EMBL" id="KAL2620395.1"/>
    </source>
</evidence>
<reference evidence="2 3" key="1">
    <citation type="submission" date="2024-09" db="EMBL/GenBank/DDBJ databases">
        <title>Chromosome-scale assembly of Riccia fluitans.</title>
        <authorList>
            <person name="Paukszto L."/>
            <person name="Sawicki J."/>
            <person name="Karawczyk K."/>
            <person name="Piernik-Szablinska J."/>
            <person name="Szczecinska M."/>
            <person name="Mazdziarz M."/>
        </authorList>
    </citation>
    <scope>NUCLEOTIDE SEQUENCE [LARGE SCALE GENOMIC DNA]</scope>
    <source>
        <strain evidence="2">Rf_01</strain>
        <tissue evidence="2">Aerial parts of the thallus</tissue>
    </source>
</reference>
<dbReference type="InterPro" id="IPR014718">
    <property type="entry name" value="GH-type_carb-bd"/>
</dbReference>
<evidence type="ECO:0008006" key="4">
    <source>
        <dbReference type="Google" id="ProtNLM"/>
    </source>
</evidence>
<dbReference type="Proteomes" id="UP001605036">
    <property type="component" value="Unassembled WGS sequence"/>
</dbReference>
<protein>
    <recommendedName>
        <fullName evidence="4">NDH-dependent cyclic electron flow 5</fullName>
    </recommendedName>
</protein>
<dbReference type="PANTHER" id="PTHR11122">
    <property type="entry name" value="APOSPORY-ASSOCIATED PROTEIN C-RELATED"/>
    <property type="match status" value="1"/>
</dbReference>
<evidence type="ECO:0000256" key="1">
    <source>
        <dbReference type="SAM" id="MobiDB-lite"/>
    </source>
</evidence>
<accession>A0ABD1Y0X7</accession>